<dbReference type="EMBL" id="NEPB01000058">
    <property type="protein sequence ID" value="PRN30980.1"/>
    <property type="molecule type" value="Genomic_DNA"/>
</dbReference>
<dbReference type="GeneID" id="92893048"/>
<evidence type="ECO:0000313" key="7">
    <source>
        <dbReference type="EMBL" id="SST18293.1"/>
    </source>
</evidence>
<dbReference type="EMBL" id="CP062919">
    <property type="protein sequence ID" value="QPF14415.1"/>
    <property type="molecule type" value="Genomic_DNA"/>
</dbReference>
<evidence type="ECO:0000313" key="5">
    <source>
        <dbReference type="EMBL" id="QNV20828.1"/>
    </source>
</evidence>
<dbReference type="KEGG" id="abw:BL01_18595"/>
<dbReference type="EMBL" id="VMAF01000012">
    <property type="protein sequence ID" value="MDR8431473.1"/>
    <property type="molecule type" value="Genomic_DNA"/>
</dbReference>
<evidence type="ECO:0000313" key="1">
    <source>
        <dbReference type="EMBL" id="MBD0220857.1"/>
    </source>
</evidence>
<evidence type="ECO:0000313" key="6">
    <source>
        <dbReference type="EMBL" id="QPF14415.1"/>
    </source>
</evidence>
<dbReference type="STRING" id="1096995.BJAB07104_01185"/>
<dbReference type="OrthoDB" id="6699453at2"/>
<evidence type="ECO:0000313" key="8">
    <source>
        <dbReference type="Proteomes" id="UP000237823"/>
    </source>
</evidence>
<sequence>MATQAYVIVIEIPEKKCPNVRGKASLIKDGKAKVYLSNNTTSRDAENGFDRYGVTGGRNAVVVTEATFPKYEEEITNYLNRRFGEDWSLKLEKCSVA</sequence>
<proteinExistence type="predicted"/>
<evidence type="ECO:0000313" key="4">
    <source>
        <dbReference type="EMBL" id="PRN30980.1"/>
    </source>
</evidence>
<evidence type="ECO:0000313" key="12">
    <source>
        <dbReference type="Proteomes" id="UP000634608"/>
    </source>
</evidence>
<dbReference type="EMBL" id="VMBB01000037">
    <property type="protein sequence ID" value="MDR8262411.1"/>
    <property type="molecule type" value="Genomic_DNA"/>
</dbReference>
<dbReference type="EMBL" id="JACSVK010000034">
    <property type="protein sequence ID" value="MBD0220857.1"/>
    <property type="molecule type" value="Genomic_DNA"/>
</dbReference>
<organism evidence="1 12">
    <name type="scientific">Acinetobacter baumannii</name>
    <dbReference type="NCBI Taxonomy" id="470"/>
    <lineage>
        <taxon>Bacteria</taxon>
        <taxon>Pseudomonadati</taxon>
        <taxon>Pseudomonadota</taxon>
        <taxon>Gammaproteobacteria</taxon>
        <taxon>Moraxellales</taxon>
        <taxon>Moraxellaceae</taxon>
        <taxon>Acinetobacter</taxon>
        <taxon>Acinetobacter calcoaceticus/baumannii complex</taxon>
    </lineage>
</organism>
<name>A0A059ZV85_ACIBA</name>
<dbReference type="EMBL" id="UFMQ01000002">
    <property type="protein sequence ID" value="SST18293.1"/>
    <property type="molecule type" value="Genomic_DNA"/>
</dbReference>
<dbReference type="Proteomes" id="UP000252694">
    <property type="component" value="Unassembled WGS sequence"/>
</dbReference>
<dbReference type="Proteomes" id="UP000634608">
    <property type="component" value="Unassembled WGS sequence"/>
</dbReference>
<dbReference type="AlphaFoldDB" id="A0A059ZV85"/>
<reference evidence="1" key="4">
    <citation type="submission" date="2020-08" db="EMBL/GenBank/DDBJ databases">
        <title>Diversity of carbapenem-resistant Acinetobacter baumannii and bacteriophage-mediated spread of the Oxa23 carbapenemase.</title>
        <authorList>
            <person name="Abouelfetouh A."/>
            <person name="Mattock J."/>
            <person name="Turner D."/>
            <person name="Li E."/>
            <person name="Evans B.A."/>
        </authorList>
    </citation>
    <scope>NUCLEOTIDE SEQUENCE</scope>
    <source>
        <strain evidence="1">A86</strain>
    </source>
</reference>
<dbReference type="Proteomes" id="UP000237823">
    <property type="component" value="Unassembled WGS sequence"/>
</dbReference>
<evidence type="ECO:0000313" key="9">
    <source>
        <dbReference type="Proteomes" id="UP000252694"/>
    </source>
</evidence>
<reference evidence="4 8" key="1">
    <citation type="submission" date="2017-04" db="EMBL/GenBank/DDBJ databases">
        <title>Comparison of Acinetobacter baumannii whole genome sequences from two major hospitals in Kuwait.</title>
        <authorList>
            <person name="Nasser K."/>
            <person name="Habibi N."/>
            <person name="Khan M.W."/>
            <person name="Purohit P."/>
            <person name="Al-Obaid I."/>
            <person name="Dhar R."/>
            <person name="Al-Fouzan W."/>
            <person name="Mustafa A.S."/>
        </authorList>
    </citation>
    <scope>NUCLEOTIDE SEQUENCE [LARGE SCALE GENOMIC DNA]</scope>
    <source>
        <strain evidence="4 8">KUFAR57</strain>
    </source>
</reference>
<reference evidence="7 9" key="2">
    <citation type="submission" date="2018-07" db="EMBL/GenBank/DDBJ databases">
        <authorList>
            <consortium name="Pathogen Informatics"/>
        </authorList>
    </citation>
    <scope>NUCLEOTIDE SEQUENCE [LARGE SCALE GENOMIC DNA]</scope>
    <source>
        <strain evidence="7 9">4300STDY7045823</strain>
    </source>
</reference>
<gene>
    <name evidence="4" type="ORF">B9W25_17375</name>
    <name evidence="3" type="ORF">FPK63_10345</name>
    <name evidence="2" type="ORF">FPK87_18350</name>
    <name evidence="5" type="ORF">FQZ18_13835</name>
    <name evidence="1" type="ORF">IAG11_13215</name>
    <name evidence="6" type="ORF">IMO23_05740</name>
    <name evidence="7" type="ORF">SAMEA104305318_00715</name>
</gene>
<dbReference type="Proteomes" id="UP000516419">
    <property type="component" value="Chromosome"/>
</dbReference>
<protein>
    <submittedName>
        <fullName evidence="1">Uncharacterized protein</fullName>
    </submittedName>
</protein>
<evidence type="ECO:0000313" key="2">
    <source>
        <dbReference type="EMBL" id="MDR8262411.1"/>
    </source>
</evidence>
<reference evidence="5 10" key="5">
    <citation type="submission" date="2020-09" db="EMBL/GenBank/DDBJ databases">
        <title>Carbapenem-Resistant Acinetobacter baumannii devoid of typical resistance factors.</title>
        <authorList>
            <person name="Hoffmann M."/>
            <person name="Luo Y."/>
            <person name="Strain E."/>
            <person name="Rand H."/>
            <person name="Javkar K.G."/>
        </authorList>
    </citation>
    <scope>NUCLEOTIDE SEQUENCE [LARGE SCALE GENOMIC DNA]</scope>
    <source>
        <strain evidence="5 10">CFSAN093705</strain>
    </source>
</reference>
<dbReference type="RefSeq" id="WP_000235282.1">
    <property type="nucleotide sequence ID" value="NZ_AP024415.1"/>
</dbReference>
<evidence type="ECO:0000313" key="11">
    <source>
        <dbReference type="Proteomes" id="UP000594659"/>
    </source>
</evidence>
<evidence type="ECO:0000313" key="3">
    <source>
        <dbReference type="EMBL" id="MDR8431473.1"/>
    </source>
</evidence>
<reference evidence="6 11" key="6">
    <citation type="submission" date="2020-09" db="EMBL/GenBank/DDBJ databases">
        <title>Resistance determinants and their genetic context in bacteria from a longitudinal study of pigs reared under conventional and antibiotic-free husbandry practices.</title>
        <authorList>
            <person name="Poulin-Laprade D."/>
            <person name="Brouard J.-S."/>
            <person name="Gagnon N."/>
            <person name="Turcotte A."/>
            <person name="Langlois A."/>
            <person name="Matte J.J."/>
            <person name="Carrillo C.D."/>
            <person name="Zaheer R."/>
            <person name="McAllister T."/>
            <person name="Topp E."/>
            <person name="Talbot G."/>
        </authorList>
    </citation>
    <scope>NUCLEOTIDE SEQUENCE [LARGE SCALE GENOMIC DNA]</scope>
    <source>
        <strain evidence="6 11">Res13-Abat-PEA21-P4-01-A</strain>
    </source>
</reference>
<accession>A0A059ZV85</accession>
<dbReference type="EMBL" id="CP061525">
    <property type="protein sequence ID" value="QNV20828.1"/>
    <property type="molecule type" value="Genomic_DNA"/>
</dbReference>
<evidence type="ECO:0000313" key="10">
    <source>
        <dbReference type="Proteomes" id="UP000516419"/>
    </source>
</evidence>
<dbReference type="Proteomes" id="UP000594659">
    <property type="component" value="Chromosome"/>
</dbReference>
<reference evidence="2" key="3">
    <citation type="submission" date="2019-07" db="EMBL/GenBank/DDBJ databases">
        <title>Biological characteristics of mucoid Acinetobacter baumannii from a general hospital in China.</title>
        <authorList>
            <person name="Hua X."/>
            <person name="Yu Y."/>
        </authorList>
    </citation>
    <scope>NUCLEOTIDE SEQUENCE</scope>
    <source>
        <strain evidence="2">N41</strain>
        <strain evidence="3">N8</strain>
    </source>
</reference>